<gene>
    <name evidence="2" type="ORF">CHK_1378</name>
</gene>
<accession>A0A0M2NJ64</accession>
<dbReference type="GO" id="GO:0016787">
    <property type="term" value="F:hydrolase activity"/>
    <property type="evidence" value="ECO:0007669"/>
    <property type="project" value="InterPro"/>
</dbReference>
<evidence type="ECO:0000259" key="1">
    <source>
        <dbReference type="Pfam" id="PF04909"/>
    </source>
</evidence>
<protein>
    <recommendedName>
        <fullName evidence="1">Amidohydrolase-related domain-containing protein</fullName>
    </recommendedName>
</protein>
<keyword evidence="3" id="KW-1185">Reference proteome</keyword>
<dbReference type="Pfam" id="PF04909">
    <property type="entry name" value="Amidohydro_2"/>
    <property type="match status" value="1"/>
</dbReference>
<dbReference type="SUPFAM" id="SSF51556">
    <property type="entry name" value="Metallo-dependent hydrolases"/>
    <property type="match status" value="1"/>
</dbReference>
<dbReference type="RefSeq" id="WP_046443264.1">
    <property type="nucleotide sequence ID" value="NZ_LAYJ01000088.1"/>
</dbReference>
<name>A0A0M2NJ64_9FIRM</name>
<dbReference type="Proteomes" id="UP000034076">
    <property type="component" value="Unassembled WGS sequence"/>
</dbReference>
<reference evidence="2 3" key="1">
    <citation type="submission" date="2015-04" db="EMBL/GenBank/DDBJ databases">
        <title>Draft genome sequence of bacteremic isolate Catabacter hongkongensis type strain HKU16T.</title>
        <authorList>
            <person name="Lau S.K."/>
            <person name="Teng J.L."/>
            <person name="Huang Y."/>
            <person name="Curreem S.O."/>
            <person name="Tsui S.K."/>
            <person name="Woo P.C."/>
        </authorList>
    </citation>
    <scope>NUCLEOTIDE SEQUENCE [LARGE SCALE GENOMIC DNA]</scope>
    <source>
        <strain evidence="2 3">HKU16</strain>
    </source>
</reference>
<dbReference type="InterPro" id="IPR006680">
    <property type="entry name" value="Amidohydro-rel"/>
</dbReference>
<dbReference type="PANTHER" id="PTHR43383:SF2">
    <property type="entry name" value="AMIDOHYDROLASE 2 FAMILY PROTEIN"/>
    <property type="match status" value="1"/>
</dbReference>
<evidence type="ECO:0000313" key="3">
    <source>
        <dbReference type="Proteomes" id="UP000034076"/>
    </source>
</evidence>
<dbReference type="OrthoDB" id="8244441at2"/>
<dbReference type="STRING" id="270498.CHK_1378"/>
<evidence type="ECO:0000313" key="2">
    <source>
        <dbReference type="EMBL" id="KKI50991.1"/>
    </source>
</evidence>
<comment type="caution">
    <text evidence="2">The sequence shown here is derived from an EMBL/GenBank/DDBJ whole genome shotgun (WGS) entry which is preliminary data.</text>
</comment>
<dbReference type="Gene3D" id="3.20.20.140">
    <property type="entry name" value="Metal-dependent hydrolases"/>
    <property type="match status" value="1"/>
</dbReference>
<dbReference type="AlphaFoldDB" id="A0A0M2NJ64"/>
<proteinExistence type="predicted"/>
<dbReference type="PANTHER" id="PTHR43383">
    <property type="entry name" value="NODULIN 6"/>
    <property type="match status" value="1"/>
</dbReference>
<feature type="domain" description="Amidohydrolase-related" evidence="1">
    <location>
        <begin position="224"/>
        <end position="335"/>
    </location>
</feature>
<organism evidence="2 3">
    <name type="scientific">Christensenella hongkongensis</name>
    <dbReference type="NCBI Taxonomy" id="270498"/>
    <lineage>
        <taxon>Bacteria</taxon>
        <taxon>Bacillati</taxon>
        <taxon>Bacillota</taxon>
        <taxon>Clostridia</taxon>
        <taxon>Christensenellales</taxon>
        <taxon>Christensenellaceae</taxon>
        <taxon>Christensenella</taxon>
    </lineage>
</organism>
<dbReference type="InterPro" id="IPR032466">
    <property type="entry name" value="Metal_Hydrolase"/>
</dbReference>
<dbReference type="EMBL" id="LAYJ01000088">
    <property type="protein sequence ID" value="KKI50991.1"/>
    <property type="molecule type" value="Genomic_DNA"/>
</dbReference>
<sequence length="388" mass="44611">MLLQEEIKEYLKTKKAFSTHSHHLSDAQHEGMTLGRILEKSYCGWMDEPPKDAKEAQVYIRKNACNSYFRWMFASLEALYGLPFTAENFDGIASRVREAHKDGGWHLRVLREWCGYDKIMLDYYDHPGDDLGHGDLFVPVLRCNTFAVGNAKGVYDHNGNNPFEFLGEEFDDFEAYMDALKARMKKHKAIKLALAYDLDNEILCFDKRRALAAFNNTDATAAQKKDYYDYMIYRICRMAGELGVVVQIHTGLANLNKSSPIYLKRLIDECPEVRFDLFHGGFPWMDDMLALVHNYKNVWADTCWMPLISTASAKRFLRDALEVGDAHRVLWGCDTWTCEESYGAVLAGREMISGVLADMVEEKAISKEYAFYIADRVWHDNGIELFSL</sequence>